<dbReference type="SUPFAM" id="SSF55961">
    <property type="entry name" value="Bet v1-like"/>
    <property type="match status" value="1"/>
</dbReference>
<dbReference type="AlphaFoldDB" id="A0A852RBW1"/>
<dbReference type="RefSeq" id="WP_185987953.1">
    <property type="nucleotide sequence ID" value="NZ_BAAALZ010000004.1"/>
</dbReference>
<dbReference type="InterPro" id="IPR023393">
    <property type="entry name" value="START-like_dom_sf"/>
</dbReference>
<evidence type="ECO:0000256" key="1">
    <source>
        <dbReference type="ARBA" id="ARBA00006817"/>
    </source>
</evidence>
<dbReference type="Proteomes" id="UP000586095">
    <property type="component" value="Unassembled WGS sequence"/>
</dbReference>
<dbReference type="Pfam" id="PF08327">
    <property type="entry name" value="AHSA1"/>
    <property type="match status" value="1"/>
</dbReference>
<organism evidence="3 4">
    <name type="scientific">Leucobacter aridicollis</name>
    <dbReference type="NCBI Taxonomy" id="283878"/>
    <lineage>
        <taxon>Bacteria</taxon>
        <taxon>Bacillati</taxon>
        <taxon>Actinomycetota</taxon>
        <taxon>Actinomycetes</taxon>
        <taxon>Micrococcales</taxon>
        <taxon>Microbacteriaceae</taxon>
        <taxon>Leucobacter</taxon>
    </lineage>
</organism>
<dbReference type="CDD" id="cd07814">
    <property type="entry name" value="SRPBCC_CalC_Aha1-like"/>
    <property type="match status" value="1"/>
</dbReference>
<dbReference type="EMBL" id="JACCBD010000001">
    <property type="protein sequence ID" value="NYD28288.1"/>
    <property type="molecule type" value="Genomic_DNA"/>
</dbReference>
<dbReference type="InterPro" id="IPR013538">
    <property type="entry name" value="ASHA1/2-like_C"/>
</dbReference>
<evidence type="ECO:0000259" key="2">
    <source>
        <dbReference type="Pfam" id="PF08327"/>
    </source>
</evidence>
<evidence type="ECO:0000313" key="4">
    <source>
        <dbReference type="Proteomes" id="UP000586095"/>
    </source>
</evidence>
<sequence>MTGVTQTGIVIDRATTASPEAVFAALSEAESFASWFGGTDVDVPADRLEFSAIEGGRWRATMVLPDGNTIDWQGGFARVEPPMHFDFTLTDVPGEDAPEVLVTVAVVPADGGAALRMTQDTPDFPHEQKAATLEGWQVFLDEVLRIAEARSGERADGAE</sequence>
<feature type="domain" description="Activator of Hsp90 ATPase homologue 1/2-like C-terminal" evidence="2">
    <location>
        <begin position="17"/>
        <end position="142"/>
    </location>
</feature>
<keyword evidence="4" id="KW-1185">Reference proteome</keyword>
<accession>A0A852RBW1</accession>
<reference evidence="3 4" key="1">
    <citation type="submission" date="2020-07" db="EMBL/GenBank/DDBJ databases">
        <title>Sequencing the genomes of 1000 actinobacteria strains.</title>
        <authorList>
            <person name="Klenk H.-P."/>
        </authorList>
    </citation>
    <scope>NUCLEOTIDE SEQUENCE [LARGE SCALE GENOMIC DNA]</scope>
    <source>
        <strain evidence="3 4">DSM 17380</strain>
    </source>
</reference>
<comment type="similarity">
    <text evidence="1">Belongs to the AHA1 family.</text>
</comment>
<comment type="caution">
    <text evidence="3">The sequence shown here is derived from an EMBL/GenBank/DDBJ whole genome shotgun (WGS) entry which is preliminary data.</text>
</comment>
<evidence type="ECO:0000313" key="3">
    <source>
        <dbReference type="EMBL" id="NYD28288.1"/>
    </source>
</evidence>
<dbReference type="Gene3D" id="3.30.530.20">
    <property type="match status" value="1"/>
</dbReference>
<gene>
    <name evidence="3" type="ORF">BJ960_003091</name>
</gene>
<proteinExistence type="inferred from homology"/>
<protein>
    <submittedName>
        <fullName evidence="3">Uncharacterized protein YndB with AHSA1/START domain</fullName>
    </submittedName>
</protein>
<name>A0A852RBW1_9MICO</name>